<dbReference type="Proteomes" id="UP000886833">
    <property type="component" value="Unassembled WGS sequence"/>
</dbReference>
<dbReference type="Gene3D" id="1.10.1780.10">
    <property type="entry name" value="Clp, N-terminal domain"/>
    <property type="match status" value="1"/>
</dbReference>
<dbReference type="Pfam" id="PF17871">
    <property type="entry name" value="AAA_lid_9"/>
    <property type="match status" value="1"/>
</dbReference>
<gene>
    <name evidence="8" type="ORF">IAB59_02955</name>
</gene>
<dbReference type="PANTHER" id="PTHR11638:SF111">
    <property type="entry name" value="ATP-DEPENDENT CLP PROTEASE ATP-BINDING SUBUNIT CLPA"/>
    <property type="match status" value="1"/>
</dbReference>
<dbReference type="SMART" id="SM00382">
    <property type="entry name" value="AAA"/>
    <property type="match status" value="2"/>
</dbReference>
<dbReference type="Gene3D" id="4.10.860.10">
    <property type="entry name" value="UVR domain"/>
    <property type="match status" value="1"/>
</dbReference>
<dbReference type="GO" id="GO:0006508">
    <property type="term" value="P:proteolysis"/>
    <property type="evidence" value="ECO:0007669"/>
    <property type="project" value="UniProtKB-KW"/>
</dbReference>
<dbReference type="Pfam" id="PF00004">
    <property type="entry name" value="AAA"/>
    <property type="match status" value="1"/>
</dbReference>
<keyword evidence="2 6" id="KW-0547">Nucleotide-binding</keyword>
<dbReference type="InterPro" id="IPR036628">
    <property type="entry name" value="Clp_N_dom_sf"/>
</dbReference>
<dbReference type="Pfam" id="PF10431">
    <property type="entry name" value="ClpB_D2-small"/>
    <property type="match status" value="1"/>
</dbReference>
<dbReference type="Pfam" id="PF02861">
    <property type="entry name" value="Clp_N"/>
    <property type="match status" value="1"/>
</dbReference>
<dbReference type="SUPFAM" id="SSF81923">
    <property type="entry name" value="Double Clp-N motif"/>
    <property type="match status" value="1"/>
</dbReference>
<dbReference type="SUPFAM" id="SSF52540">
    <property type="entry name" value="P-loop containing nucleoside triphosphate hydrolases"/>
    <property type="match status" value="2"/>
</dbReference>
<accession>A0A9D1GBU4</accession>
<dbReference type="InterPro" id="IPR003593">
    <property type="entry name" value="AAA+_ATPase"/>
</dbReference>
<evidence type="ECO:0000256" key="4">
    <source>
        <dbReference type="ARBA" id="ARBA00023186"/>
    </source>
</evidence>
<dbReference type="InterPro" id="IPR019489">
    <property type="entry name" value="Clp_ATPase_C"/>
</dbReference>
<evidence type="ECO:0000256" key="2">
    <source>
        <dbReference type="ARBA" id="ARBA00022741"/>
    </source>
</evidence>
<dbReference type="InterPro" id="IPR027417">
    <property type="entry name" value="P-loop_NTPase"/>
</dbReference>
<dbReference type="InterPro" id="IPR041546">
    <property type="entry name" value="ClpA/ClpB_AAA_lid"/>
</dbReference>
<reference evidence="8" key="2">
    <citation type="journal article" date="2021" name="PeerJ">
        <title>Extensive microbial diversity within the chicken gut microbiome revealed by metagenomics and culture.</title>
        <authorList>
            <person name="Gilroy R."/>
            <person name="Ravi A."/>
            <person name="Getino M."/>
            <person name="Pursley I."/>
            <person name="Horton D.L."/>
            <person name="Alikhan N.F."/>
            <person name="Baker D."/>
            <person name="Gharbi K."/>
            <person name="Hall N."/>
            <person name="Watson M."/>
            <person name="Adriaenssens E.M."/>
            <person name="Foster-Nyarko E."/>
            <person name="Jarju S."/>
            <person name="Secka A."/>
            <person name="Antonio M."/>
            <person name="Oren A."/>
            <person name="Chaudhuri R.R."/>
            <person name="La Ragione R."/>
            <person name="Hildebrand F."/>
            <person name="Pallen M.J."/>
        </authorList>
    </citation>
    <scope>NUCLEOTIDE SEQUENCE</scope>
    <source>
        <strain evidence="8">CHK195-26880</strain>
    </source>
</reference>
<dbReference type="InterPro" id="IPR003959">
    <property type="entry name" value="ATPase_AAA_core"/>
</dbReference>
<comment type="similarity">
    <text evidence="6">Belongs to the ClpA/ClpB family.</text>
</comment>
<dbReference type="InterPro" id="IPR028299">
    <property type="entry name" value="ClpA/B_CS2"/>
</dbReference>
<dbReference type="InterPro" id="IPR050130">
    <property type="entry name" value="ClpA_ClpB"/>
</dbReference>
<dbReference type="InterPro" id="IPR018368">
    <property type="entry name" value="ClpA/B_CS1"/>
</dbReference>
<dbReference type="PRINTS" id="PR00300">
    <property type="entry name" value="CLPPROTEASEA"/>
</dbReference>
<evidence type="ECO:0000256" key="6">
    <source>
        <dbReference type="RuleBase" id="RU004432"/>
    </source>
</evidence>
<dbReference type="InterPro" id="IPR004176">
    <property type="entry name" value="Clp_R_N"/>
</dbReference>
<evidence type="ECO:0000313" key="8">
    <source>
        <dbReference type="EMBL" id="HIT37424.1"/>
    </source>
</evidence>
<keyword evidence="3 6" id="KW-0067">ATP-binding</keyword>
<keyword evidence="8" id="KW-0378">Hydrolase</keyword>
<protein>
    <submittedName>
        <fullName evidence="8">ATP-dependent Clp protease ATP-binding subunit</fullName>
    </submittedName>
</protein>
<dbReference type="EMBL" id="DVKQ01000037">
    <property type="protein sequence ID" value="HIT37424.1"/>
    <property type="molecule type" value="Genomic_DNA"/>
</dbReference>
<dbReference type="CDD" id="cd00009">
    <property type="entry name" value="AAA"/>
    <property type="match status" value="1"/>
</dbReference>
<evidence type="ECO:0000256" key="5">
    <source>
        <dbReference type="PROSITE-ProRule" id="PRU01251"/>
    </source>
</evidence>
<comment type="caution">
    <text evidence="8">The sequence shown here is derived from an EMBL/GenBank/DDBJ whole genome shotgun (WGS) entry which is preliminary data.</text>
</comment>
<organism evidence="8 9">
    <name type="scientific">Candidatus Onthousia faecipullorum</name>
    <dbReference type="NCBI Taxonomy" id="2840887"/>
    <lineage>
        <taxon>Bacteria</taxon>
        <taxon>Bacillati</taxon>
        <taxon>Bacillota</taxon>
        <taxon>Bacilli</taxon>
        <taxon>Candidatus Onthousia</taxon>
    </lineage>
</organism>
<evidence type="ECO:0000259" key="7">
    <source>
        <dbReference type="PROSITE" id="PS51903"/>
    </source>
</evidence>
<dbReference type="GO" id="GO:0008233">
    <property type="term" value="F:peptidase activity"/>
    <property type="evidence" value="ECO:0007669"/>
    <property type="project" value="UniProtKB-KW"/>
</dbReference>
<evidence type="ECO:0000256" key="3">
    <source>
        <dbReference type="ARBA" id="ARBA00022840"/>
    </source>
</evidence>
<dbReference type="GO" id="GO:0005737">
    <property type="term" value="C:cytoplasm"/>
    <property type="evidence" value="ECO:0007669"/>
    <property type="project" value="TreeGrafter"/>
</dbReference>
<dbReference type="AlphaFoldDB" id="A0A9D1GBU4"/>
<dbReference type="Gene3D" id="3.40.50.300">
    <property type="entry name" value="P-loop containing nucleotide triphosphate hydrolases"/>
    <property type="match status" value="2"/>
</dbReference>
<dbReference type="CDD" id="cd19499">
    <property type="entry name" value="RecA-like_ClpB_Hsp104-like"/>
    <property type="match status" value="1"/>
</dbReference>
<dbReference type="SMART" id="SM01086">
    <property type="entry name" value="ClpB_D2-small"/>
    <property type="match status" value="1"/>
</dbReference>
<feature type="domain" description="Clp R" evidence="7">
    <location>
        <begin position="2"/>
        <end position="143"/>
    </location>
</feature>
<dbReference type="GO" id="GO:0016887">
    <property type="term" value="F:ATP hydrolysis activity"/>
    <property type="evidence" value="ECO:0007669"/>
    <property type="project" value="InterPro"/>
</dbReference>
<reference evidence="8" key="1">
    <citation type="submission" date="2020-10" db="EMBL/GenBank/DDBJ databases">
        <authorList>
            <person name="Gilroy R."/>
        </authorList>
    </citation>
    <scope>NUCLEOTIDE SEQUENCE</scope>
    <source>
        <strain evidence="8">CHK195-26880</strain>
    </source>
</reference>
<dbReference type="GO" id="GO:0005524">
    <property type="term" value="F:ATP binding"/>
    <property type="evidence" value="ECO:0007669"/>
    <property type="project" value="UniProtKB-KW"/>
</dbReference>
<proteinExistence type="inferred from homology"/>
<dbReference type="PANTHER" id="PTHR11638">
    <property type="entry name" value="ATP-DEPENDENT CLP PROTEASE"/>
    <property type="match status" value="1"/>
</dbReference>
<sequence length="762" mass="86608">MFSRFSEEAQKALINAKREMNNLRHPYVGSEHLFLSILSMKDLEITKVLASYNITYEIFKKELIRIVGVGKESNEWFLYTPLLKRVIETAILNSKEKGEVEVSVNELLLAILEEGEGVAIRLLIGLNIDVDEIYNSISKDSKVSNKALHKKLLVEDFAVNLNKKVISNEVDPVIGRDDEIKSLIEILCRRGKNNPLLIGEAGVGKTAIVEELARRIVDGNVPKPLKGKTILSLPMANLVAGTKYRGEFEERVSKILKELEENDDIIVFIDEVHTIVGAGGAEGAIDASNIIKPALARGKIQLIGATTTYEYHNFIEKDKALNRRFQIIMIEEPTKDKTKEILKKLKPLYEAYHFVSISDDIIDLIVELSDTYIYEYYQPDKSIDILDEVCTKASLLESKSDTILSRINTELGEVISNKKKAIIKQDFDLASTYKEKEKELLTKKNDLELNLMTKRKPKKITKEMVADVIYLKTKIPVYEINKSSRKIINNLDKSLKKIVLGQDEIITDLCNRVKKVRLGFQDKPHIESFLFCGRTGVGKTLLVKEFANLLYGESNFIRLDMSEYKEAHTVSKIIGSPPGYVGFDNHLTVLDTIRMHPHSVILLDEIEKASGEVMKLFLQVLDEGVLTDSRGRKVRFDNVFLFMTTNLGYSNDSIGFTESKNNIDIEEFLGVEFVNRIGKIYYFNDISSDVIHKIVEKRLYVLIEGFKKKDLKIKISPTIVDKIIKESNYPKFGARRVDKVIDEVVTPIIVDAWYNGKKEITV</sequence>
<keyword evidence="1 5" id="KW-0677">Repeat</keyword>
<name>A0A9D1GBU4_9FIRM</name>
<dbReference type="PROSITE" id="PS00871">
    <property type="entry name" value="CLPAB_2"/>
    <property type="match status" value="1"/>
</dbReference>
<dbReference type="GO" id="GO:0034605">
    <property type="term" value="P:cellular response to heat"/>
    <property type="evidence" value="ECO:0007669"/>
    <property type="project" value="TreeGrafter"/>
</dbReference>
<keyword evidence="4 6" id="KW-0143">Chaperone</keyword>
<dbReference type="InterPro" id="IPR001270">
    <property type="entry name" value="ClpA/B"/>
</dbReference>
<dbReference type="PROSITE" id="PS00870">
    <property type="entry name" value="CLPAB_1"/>
    <property type="match status" value="1"/>
</dbReference>
<evidence type="ECO:0000313" key="9">
    <source>
        <dbReference type="Proteomes" id="UP000886833"/>
    </source>
</evidence>
<keyword evidence="8" id="KW-0645">Protease</keyword>
<dbReference type="Gene3D" id="1.10.8.60">
    <property type="match status" value="2"/>
</dbReference>
<evidence type="ECO:0000256" key="1">
    <source>
        <dbReference type="ARBA" id="ARBA00022737"/>
    </source>
</evidence>
<dbReference type="PROSITE" id="PS51903">
    <property type="entry name" value="CLP_R"/>
    <property type="match status" value="1"/>
</dbReference>
<dbReference type="Pfam" id="PF07724">
    <property type="entry name" value="AAA_2"/>
    <property type="match status" value="1"/>
</dbReference>